<dbReference type="SUPFAM" id="SSF56801">
    <property type="entry name" value="Acetyl-CoA synthetase-like"/>
    <property type="match status" value="1"/>
</dbReference>
<dbReference type="Gene3D" id="3.40.50.12780">
    <property type="entry name" value="N-terminal domain of ligase-like"/>
    <property type="match status" value="1"/>
</dbReference>
<evidence type="ECO:0000313" key="3">
    <source>
        <dbReference type="Proteomes" id="UP001165590"/>
    </source>
</evidence>
<protein>
    <submittedName>
        <fullName evidence="2">AMP-binding protein</fullName>
    </submittedName>
</protein>
<gene>
    <name evidence="2" type="ORF">K3769_34410</name>
</gene>
<dbReference type="PANTHER" id="PTHR43845:SF1">
    <property type="entry name" value="BLR5969 PROTEIN"/>
    <property type="match status" value="1"/>
</dbReference>
<accession>A0ABT3VD80</accession>
<evidence type="ECO:0000259" key="1">
    <source>
        <dbReference type="Pfam" id="PF00501"/>
    </source>
</evidence>
<dbReference type="Proteomes" id="UP001165590">
    <property type="component" value="Unassembled WGS sequence"/>
</dbReference>
<sequence length="475" mass="51650">MFTQYDPESAALTDELRGLFDEYGTGKWTADDLDAHQTARLREVLAHVRAGSPFYRDRLAGFGDETLSGLHIRDLRKLPFTTKADLQQAQFDMLSLPLSEAWTVYETTGTTGQPTPCPRTNGDSIHNNTVLTAYYRGIFAAHGDRQVIGVSGPTELHATGDTFGDVCRNLGHTVAKMWPHSPVIGFDRALEVMRLLPVTGLFCTPGMALRLAQKAVEAGLDLRRDFSLDLLMLTGELLSPSLRDNIGTLWGAEVHNCLYASQEASVLAAATADGTLRTAPLINHYEVIDPHTGEPVAPDRDGVRHGELVVTNLYTGAKPLIRYRTGDLVRMTEAGPGAAVPAPALEPVGRVRDRLRLNGQVVIGYDLENLLLRRFRGYLDYQITVTRDDTGVDLLSLTLNAEADRLRDEDTQGAVTDCREELGTTLSVGFGDPGPITSTGAMVSWKAARVVDLRDPGAGTSVETRSAERIAAARA</sequence>
<proteinExistence type="predicted"/>
<dbReference type="EMBL" id="JAIFZO010000002">
    <property type="protein sequence ID" value="MCX4237776.1"/>
    <property type="molecule type" value="Genomic_DNA"/>
</dbReference>
<name>A0ABT3VD80_9ACTN</name>
<dbReference type="PANTHER" id="PTHR43845">
    <property type="entry name" value="BLR5969 PROTEIN"/>
    <property type="match status" value="1"/>
</dbReference>
<comment type="caution">
    <text evidence="2">The sequence shown here is derived from an EMBL/GenBank/DDBJ whole genome shotgun (WGS) entry which is preliminary data.</text>
</comment>
<organism evidence="2 3">
    <name type="scientific">Streptomyces ortus</name>
    <dbReference type="NCBI Taxonomy" id="2867268"/>
    <lineage>
        <taxon>Bacteria</taxon>
        <taxon>Bacillati</taxon>
        <taxon>Actinomycetota</taxon>
        <taxon>Actinomycetes</taxon>
        <taxon>Kitasatosporales</taxon>
        <taxon>Streptomycetaceae</taxon>
        <taxon>Streptomyces</taxon>
    </lineage>
</organism>
<dbReference type="InterPro" id="IPR042099">
    <property type="entry name" value="ANL_N_sf"/>
</dbReference>
<dbReference type="RefSeq" id="WP_267030143.1">
    <property type="nucleotide sequence ID" value="NZ_JAIFZO010000002.1"/>
</dbReference>
<reference evidence="2" key="1">
    <citation type="journal article" date="2022" name="bioRxiv">
        <title>Discovery and biosynthetic assessment of Streptomyces ortus sp nov. isolated from a deep-sea sponge.</title>
        <authorList>
            <person name="Williams S.E."/>
        </authorList>
    </citation>
    <scope>NUCLEOTIDE SEQUENCE</scope>
    <source>
        <strain evidence="2">A15ISP2-DRY2</strain>
    </source>
</reference>
<keyword evidence="3" id="KW-1185">Reference proteome</keyword>
<feature type="domain" description="AMP-dependent synthetase/ligase" evidence="1">
    <location>
        <begin position="107"/>
        <end position="311"/>
    </location>
</feature>
<dbReference type="Pfam" id="PF00501">
    <property type="entry name" value="AMP-binding"/>
    <property type="match status" value="1"/>
</dbReference>
<dbReference type="InterPro" id="IPR000873">
    <property type="entry name" value="AMP-dep_synth/lig_dom"/>
</dbReference>
<evidence type="ECO:0000313" key="2">
    <source>
        <dbReference type="EMBL" id="MCX4237776.1"/>
    </source>
</evidence>